<dbReference type="Proteomes" id="UP000236311">
    <property type="component" value="Unassembled WGS sequence"/>
</dbReference>
<accession>A0A2K4ZLT4</accession>
<sequence>MRFEDYDTLRSILNEFRREKSDIEIQIEHNSKCMKTAEAYLSSYVDSVSDDFRIFSPRRADTEEKRRIENVSEEKAACEEANKKLLSRENILTDYVERLENVLEHSKTENTERNEQMESICKDTLSGLDNLVQRMEGCFGYIERNPVQAKQDFIIIGRYLREIADKLRDCLRQEE</sequence>
<name>A0A2K4ZLT4_9FIRM</name>
<gene>
    <name evidence="2" type="ORF">AMURIS_04148</name>
</gene>
<dbReference type="EMBL" id="OFSM01000025">
    <property type="protein sequence ID" value="SOY31405.1"/>
    <property type="molecule type" value="Genomic_DNA"/>
</dbReference>
<evidence type="ECO:0000313" key="2">
    <source>
        <dbReference type="EMBL" id="SOY31405.1"/>
    </source>
</evidence>
<keyword evidence="3" id="KW-1185">Reference proteome</keyword>
<dbReference type="RefSeq" id="WP_103241391.1">
    <property type="nucleotide sequence ID" value="NZ_JANJZD010000025.1"/>
</dbReference>
<feature type="coiled-coil region" evidence="1">
    <location>
        <begin position="68"/>
        <end position="116"/>
    </location>
</feature>
<keyword evidence="1" id="KW-0175">Coiled coil</keyword>
<reference evidence="2 3" key="1">
    <citation type="submission" date="2018-01" db="EMBL/GenBank/DDBJ databases">
        <authorList>
            <person name="Gaut B.S."/>
            <person name="Morton B.R."/>
            <person name="Clegg M.T."/>
            <person name="Duvall M.R."/>
        </authorList>
    </citation>
    <scope>NUCLEOTIDE SEQUENCE [LARGE SCALE GENOMIC DNA]</scope>
    <source>
        <strain evidence="2">GP69</strain>
    </source>
</reference>
<evidence type="ECO:0000313" key="3">
    <source>
        <dbReference type="Proteomes" id="UP000236311"/>
    </source>
</evidence>
<organism evidence="2 3">
    <name type="scientific">Acetatifactor muris</name>
    <dbReference type="NCBI Taxonomy" id="879566"/>
    <lineage>
        <taxon>Bacteria</taxon>
        <taxon>Bacillati</taxon>
        <taxon>Bacillota</taxon>
        <taxon>Clostridia</taxon>
        <taxon>Lachnospirales</taxon>
        <taxon>Lachnospiraceae</taxon>
        <taxon>Acetatifactor</taxon>
    </lineage>
</organism>
<protein>
    <submittedName>
        <fullName evidence="2">Uncharacterized protein</fullName>
    </submittedName>
</protein>
<proteinExistence type="predicted"/>
<evidence type="ECO:0000256" key="1">
    <source>
        <dbReference type="SAM" id="Coils"/>
    </source>
</evidence>
<dbReference type="AlphaFoldDB" id="A0A2K4ZLT4"/>
<dbReference type="OrthoDB" id="9904936at2"/>